<evidence type="ECO:0000313" key="4">
    <source>
        <dbReference type="EMBL" id="KAG6445825.1"/>
    </source>
</evidence>
<reference evidence="4" key="1">
    <citation type="journal article" date="2016" name="Insect Biochem. Mol. Biol.">
        <title>Multifaceted biological insights from a draft genome sequence of the tobacco hornworm moth, Manduca sexta.</title>
        <authorList>
            <person name="Kanost M.R."/>
            <person name="Arrese E.L."/>
            <person name="Cao X."/>
            <person name="Chen Y.R."/>
            <person name="Chellapilla S."/>
            <person name="Goldsmith M.R."/>
            <person name="Grosse-Wilde E."/>
            <person name="Heckel D.G."/>
            <person name="Herndon N."/>
            <person name="Jiang H."/>
            <person name="Papanicolaou A."/>
            <person name="Qu J."/>
            <person name="Soulages J.L."/>
            <person name="Vogel H."/>
            <person name="Walters J."/>
            <person name="Waterhouse R.M."/>
            <person name="Ahn S.J."/>
            <person name="Almeida F.C."/>
            <person name="An C."/>
            <person name="Aqrawi P."/>
            <person name="Bretschneider A."/>
            <person name="Bryant W.B."/>
            <person name="Bucks S."/>
            <person name="Chao H."/>
            <person name="Chevignon G."/>
            <person name="Christen J.M."/>
            <person name="Clarke D.F."/>
            <person name="Dittmer N.T."/>
            <person name="Ferguson L.C.F."/>
            <person name="Garavelou S."/>
            <person name="Gordon K.H.J."/>
            <person name="Gunaratna R.T."/>
            <person name="Han Y."/>
            <person name="Hauser F."/>
            <person name="He Y."/>
            <person name="Heidel-Fischer H."/>
            <person name="Hirsh A."/>
            <person name="Hu Y."/>
            <person name="Jiang H."/>
            <person name="Kalra D."/>
            <person name="Klinner C."/>
            <person name="Konig C."/>
            <person name="Kovar C."/>
            <person name="Kroll A.R."/>
            <person name="Kuwar S.S."/>
            <person name="Lee S.L."/>
            <person name="Lehman R."/>
            <person name="Li K."/>
            <person name="Li Z."/>
            <person name="Liang H."/>
            <person name="Lovelace S."/>
            <person name="Lu Z."/>
            <person name="Mansfield J.H."/>
            <person name="McCulloch K.J."/>
            <person name="Mathew T."/>
            <person name="Morton B."/>
            <person name="Muzny D.M."/>
            <person name="Neunemann D."/>
            <person name="Ongeri F."/>
            <person name="Pauchet Y."/>
            <person name="Pu L.L."/>
            <person name="Pyrousis I."/>
            <person name="Rao X.J."/>
            <person name="Redding A."/>
            <person name="Roesel C."/>
            <person name="Sanchez-Gracia A."/>
            <person name="Schaack S."/>
            <person name="Shukla A."/>
            <person name="Tetreau G."/>
            <person name="Wang Y."/>
            <person name="Xiong G.H."/>
            <person name="Traut W."/>
            <person name="Walsh T.K."/>
            <person name="Worley K.C."/>
            <person name="Wu D."/>
            <person name="Wu W."/>
            <person name="Wu Y.Q."/>
            <person name="Zhang X."/>
            <person name="Zou Z."/>
            <person name="Zucker H."/>
            <person name="Briscoe A.D."/>
            <person name="Burmester T."/>
            <person name="Clem R.J."/>
            <person name="Feyereisen R."/>
            <person name="Grimmelikhuijzen C.J.P."/>
            <person name="Hamodrakas S.J."/>
            <person name="Hansson B.S."/>
            <person name="Huguet E."/>
            <person name="Jermiin L.S."/>
            <person name="Lan Q."/>
            <person name="Lehman H.K."/>
            <person name="Lorenzen M."/>
            <person name="Merzendorfer H."/>
            <person name="Michalopoulos I."/>
            <person name="Morton D.B."/>
            <person name="Muthukrishnan S."/>
            <person name="Oakeshott J.G."/>
            <person name="Palmer W."/>
            <person name="Park Y."/>
            <person name="Passarelli A.L."/>
            <person name="Rozas J."/>
            <person name="Schwartz L.M."/>
            <person name="Smith W."/>
            <person name="Southgate A."/>
            <person name="Vilcinskas A."/>
            <person name="Vogt R."/>
            <person name="Wang P."/>
            <person name="Werren J."/>
            <person name="Yu X.Q."/>
            <person name="Zhou J.J."/>
            <person name="Brown S.J."/>
            <person name="Scherer S.E."/>
            <person name="Richards S."/>
            <person name="Blissard G.W."/>
        </authorList>
    </citation>
    <scope>NUCLEOTIDE SEQUENCE</scope>
</reference>
<gene>
    <name evidence="4" type="ORF">O3G_MSEX004097</name>
</gene>
<proteinExistence type="predicted"/>
<feature type="region of interest" description="Disordered" evidence="3">
    <location>
        <begin position="38"/>
        <end position="63"/>
    </location>
</feature>
<evidence type="ECO:0008006" key="6">
    <source>
        <dbReference type="Google" id="ProtNLM"/>
    </source>
</evidence>
<dbReference type="Proteomes" id="UP000791440">
    <property type="component" value="Unassembled WGS sequence"/>
</dbReference>
<evidence type="ECO:0000313" key="5">
    <source>
        <dbReference type="Proteomes" id="UP000791440"/>
    </source>
</evidence>
<dbReference type="FunFam" id="3.80.10.10:FF:000099">
    <property type="entry name" value="Tropomodulin, isoform C"/>
    <property type="match status" value="1"/>
</dbReference>
<evidence type="ECO:0000256" key="3">
    <source>
        <dbReference type="SAM" id="MobiDB-lite"/>
    </source>
</evidence>
<dbReference type="AlphaFoldDB" id="A0A921YVH6"/>
<dbReference type="EMBL" id="JH668325">
    <property type="protein sequence ID" value="KAG6445825.1"/>
    <property type="molecule type" value="Genomic_DNA"/>
</dbReference>
<evidence type="ECO:0000256" key="1">
    <source>
        <dbReference type="ARBA" id="ARBA00004496"/>
    </source>
</evidence>
<protein>
    <recommendedName>
        <fullName evidence="6">Tropomodulin</fullName>
    </recommendedName>
</protein>
<dbReference type="GO" id="GO:0007015">
    <property type="term" value="P:actin filament organization"/>
    <property type="evidence" value="ECO:0007669"/>
    <property type="project" value="TreeGrafter"/>
</dbReference>
<keyword evidence="5" id="KW-1185">Reference proteome</keyword>
<name>A0A921YVH6_MANSE</name>
<keyword evidence="2" id="KW-0963">Cytoplasm</keyword>
<comment type="caution">
    <text evidence="4">The sequence shown here is derived from an EMBL/GenBank/DDBJ whole genome shotgun (WGS) entry which is preliminary data.</text>
</comment>
<dbReference type="GO" id="GO:0005856">
    <property type="term" value="C:cytoskeleton"/>
    <property type="evidence" value="ECO:0007669"/>
    <property type="project" value="TreeGrafter"/>
</dbReference>
<dbReference type="Pfam" id="PF03250">
    <property type="entry name" value="Tropomodulin"/>
    <property type="match status" value="1"/>
</dbReference>
<comment type="subcellular location">
    <subcellularLocation>
        <location evidence="1">Cytoplasm</location>
    </subcellularLocation>
</comment>
<organism evidence="4 5">
    <name type="scientific">Manduca sexta</name>
    <name type="common">Tobacco hawkmoth</name>
    <name type="synonym">Tobacco hornworm</name>
    <dbReference type="NCBI Taxonomy" id="7130"/>
    <lineage>
        <taxon>Eukaryota</taxon>
        <taxon>Metazoa</taxon>
        <taxon>Ecdysozoa</taxon>
        <taxon>Arthropoda</taxon>
        <taxon>Hexapoda</taxon>
        <taxon>Insecta</taxon>
        <taxon>Pterygota</taxon>
        <taxon>Neoptera</taxon>
        <taxon>Endopterygota</taxon>
        <taxon>Lepidoptera</taxon>
        <taxon>Glossata</taxon>
        <taxon>Ditrysia</taxon>
        <taxon>Bombycoidea</taxon>
        <taxon>Sphingidae</taxon>
        <taxon>Sphinginae</taxon>
        <taxon>Sphingini</taxon>
        <taxon>Manduca</taxon>
    </lineage>
</organism>
<dbReference type="GO" id="GO:0051694">
    <property type="term" value="P:pointed-end actin filament capping"/>
    <property type="evidence" value="ECO:0007669"/>
    <property type="project" value="InterPro"/>
</dbReference>
<dbReference type="GO" id="GO:0030239">
    <property type="term" value="P:myofibril assembly"/>
    <property type="evidence" value="ECO:0007669"/>
    <property type="project" value="TreeGrafter"/>
</dbReference>
<dbReference type="PANTHER" id="PTHR10901">
    <property type="entry name" value="TROPOMODULIN"/>
    <property type="match status" value="1"/>
</dbReference>
<dbReference type="GO" id="GO:0005523">
    <property type="term" value="F:tropomyosin binding"/>
    <property type="evidence" value="ECO:0007669"/>
    <property type="project" value="InterPro"/>
</dbReference>
<evidence type="ECO:0000256" key="2">
    <source>
        <dbReference type="ARBA" id="ARBA00022490"/>
    </source>
</evidence>
<dbReference type="SMART" id="SM00368">
    <property type="entry name" value="LRR_RI"/>
    <property type="match status" value="2"/>
</dbReference>
<accession>A0A921YVH6</accession>
<sequence length="356" mass="39949">MTTPAKLYGRELSTYDEVDVDELLSKLTQEELTMLAKEVDPDDNFLPPSQRNNYACEKDPTGPLNRKKLIEHINKQALETPDRPEVKPYVPGVIRGKKWIPPPPPEKVRDAEEQITIDLGDEYEQALTGATQEEIIDLAAILGFHSMMNQDQYHASLLNKGQPVGLGWDGITKATKPKVYPMDPPNDTDPDETIKRVQENDPTLTDLNWNNIKNISDEKFEKLFLGLKTNTQLEVVSLVNVGLGDRGAAALAAALARNNTLRSLNVETNFISPAGVVQLVAALLHTSVEEFRASNQRSQVLGNKIEMEITQLVEQNPTLLRLGLHLEYSDARHRVASHLQRNIDRIRQQRRSQNSA</sequence>
<dbReference type="GO" id="GO:0030016">
    <property type="term" value="C:myofibril"/>
    <property type="evidence" value="ECO:0007669"/>
    <property type="project" value="TreeGrafter"/>
</dbReference>
<dbReference type="PANTHER" id="PTHR10901:SF6">
    <property type="entry name" value="TROPOMODULIN, ISOFORM N"/>
    <property type="match status" value="1"/>
</dbReference>
<reference evidence="4" key="2">
    <citation type="submission" date="2020-12" db="EMBL/GenBank/DDBJ databases">
        <authorList>
            <person name="Kanost M."/>
        </authorList>
    </citation>
    <scope>NUCLEOTIDE SEQUENCE</scope>
</reference>
<dbReference type="InterPro" id="IPR004934">
    <property type="entry name" value="TMOD"/>
</dbReference>